<dbReference type="EMBL" id="PJMW01000002">
    <property type="protein sequence ID" value="PKV79390.1"/>
    <property type="molecule type" value="Genomic_DNA"/>
</dbReference>
<accession>A0A2N3VCN9</accession>
<dbReference type="GO" id="GO:0022857">
    <property type="term" value="F:transmembrane transporter activity"/>
    <property type="evidence" value="ECO:0007669"/>
    <property type="project" value="TreeGrafter"/>
</dbReference>
<dbReference type="GO" id="GO:0005524">
    <property type="term" value="F:ATP binding"/>
    <property type="evidence" value="ECO:0007669"/>
    <property type="project" value="UniProtKB-KW"/>
</dbReference>
<dbReference type="Gene3D" id="3.40.50.300">
    <property type="entry name" value="P-loop containing nucleotide triphosphate hydrolases"/>
    <property type="match status" value="1"/>
</dbReference>
<dbReference type="Proteomes" id="UP000233766">
    <property type="component" value="Unassembled WGS sequence"/>
</dbReference>
<dbReference type="PANTHER" id="PTHR24220:SF685">
    <property type="entry name" value="ABC TRANSPORTER RELATED"/>
    <property type="match status" value="1"/>
</dbReference>
<comment type="caution">
    <text evidence="5">The sequence shown here is derived from an EMBL/GenBank/DDBJ whole genome shotgun (WGS) entry which is preliminary data.</text>
</comment>
<dbReference type="InterPro" id="IPR003439">
    <property type="entry name" value="ABC_transporter-like_ATP-bd"/>
</dbReference>
<dbReference type="CDD" id="cd03255">
    <property type="entry name" value="ABC_MJ0796_LolCDE_FtsE"/>
    <property type="match status" value="1"/>
</dbReference>
<dbReference type="InterPro" id="IPR015854">
    <property type="entry name" value="ABC_transpr_LolD-like"/>
</dbReference>
<keyword evidence="6" id="KW-1185">Reference proteome</keyword>
<name>A0A2N3VCN9_9NOCA</name>
<organism evidence="5 6">
    <name type="scientific">Nocardia fluminea</name>
    <dbReference type="NCBI Taxonomy" id="134984"/>
    <lineage>
        <taxon>Bacteria</taxon>
        <taxon>Bacillati</taxon>
        <taxon>Actinomycetota</taxon>
        <taxon>Actinomycetes</taxon>
        <taxon>Mycobacteriales</taxon>
        <taxon>Nocardiaceae</taxon>
        <taxon>Nocardia</taxon>
    </lineage>
</organism>
<feature type="domain" description="ABC transporter" evidence="4">
    <location>
        <begin position="3"/>
        <end position="236"/>
    </location>
</feature>
<evidence type="ECO:0000313" key="6">
    <source>
        <dbReference type="Proteomes" id="UP000233766"/>
    </source>
</evidence>
<dbReference type="SMART" id="SM00382">
    <property type="entry name" value="AAA"/>
    <property type="match status" value="1"/>
</dbReference>
<dbReference type="Pfam" id="PF00005">
    <property type="entry name" value="ABC_tran"/>
    <property type="match status" value="1"/>
</dbReference>
<keyword evidence="2" id="KW-0547">Nucleotide-binding</keyword>
<proteinExistence type="predicted"/>
<evidence type="ECO:0000259" key="4">
    <source>
        <dbReference type="PROSITE" id="PS50893"/>
    </source>
</evidence>
<dbReference type="InterPro" id="IPR027417">
    <property type="entry name" value="P-loop_NTPase"/>
</dbReference>
<reference evidence="5 6" key="1">
    <citation type="submission" date="2017-12" db="EMBL/GenBank/DDBJ databases">
        <title>Sequencing the genomes of 1000 Actinobacteria strains.</title>
        <authorList>
            <person name="Klenk H.-P."/>
        </authorList>
    </citation>
    <scope>NUCLEOTIDE SEQUENCE [LARGE SCALE GENOMIC DNA]</scope>
    <source>
        <strain evidence="5 6">DSM 44489</strain>
    </source>
</reference>
<evidence type="ECO:0000256" key="1">
    <source>
        <dbReference type="ARBA" id="ARBA00022448"/>
    </source>
</evidence>
<dbReference type="OrthoDB" id="9802264at2"/>
<dbReference type="PANTHER" id="PTHR24220">
    <property type="entry name" value="IMPORT ATP-BINDING PROTEIN"/>
    <property type="match status" value="1"/>
</dbReference>
<sequence>MALTLTDVTLTYPDGADRLTALDRVTLHVPGGTIAAVTGPSGSGKSSLLAVAATLIRPDSGTVVLDTASGTTDLATLSRRAAATARRTSMGIVFQQPNLIPALTAIEQLKVTAHLGGPKRATRSATSTRAKELLAAVGLTEHAHKRPAQLSGGQRQRVNIARALMNDPALLVVDEPTSALDSERGAAIIDLITTIAHDHHASTILVTHDPTHLHRMDAVYSMTDGTLMTLKVPSEVS</sequence>
<dbReference type="AlphaFoldDB" id="A0A2N3VCN9"/>
<dbReference type="GO" id="GO:0005886">
    <property type="term" value="C:plasma membrane"/>
    <property type="evidence" value="ECO:0007669"/>
    <property type="project" value="TreeGrafter"/>
</dbReference>
<evidence type="ECO:0000256" key="3">
    <source>
        <dbReference type="ARBA" id="ARBA00022840"/>
    </source>
</evidence>
<dbReference type="GO" id="GO:0016887">
    <property type="term" value="F:ATP hydrolysis activity"/>
    <property type="evidence" value="ECO:0007669"/>
    <property type="project" value="InterPro"/>
</dbReference>
<dbReference type="InterPro" id="IPR017911">
    <property type="entry name" value="MacB-like_ATP-bd"/>
</dbReference>
<keyword evidence="3 5" id="KW-0067">ATP-binding</keyword>
<evidence type="ECO:0000256" key="2">
    <source>
        <dbReference type="ARBA" id="ARBA00022741"/>
    </source>
</evidence>
<dbReference type="PROSITE" id="PS00211">
    <property type="entry name" value="ABC_TRANSPORTER_1"/>
    <property type="match status" value="1"/>
</dbReference>
<dbReference type="InterPro" id="IPR017871">
    <property type="entry name" value="ABC_transporter-like_CS"/>
</dbReference>
<dbReference type="SUPFAM" id="SSF52540">
    <property type="entry name" value="P-loop containing nucleoside triphosphate hydrolases"/>
    <property type="match status" value="1"/>
</dbReference>
<keyword evidence="1" id="KW-0813">Transport</keyword>
<dbReference type="RefSeq" id="WP_101465643.1">
    <property type="nucleotide sequence ID" value="NZ_PJMW01000002.1"/>
</dbReference>
<protein>
    <submittedName>
        <fullName evidence="5">Putative ABC transport system ATP-binding protein</fullName>
    </submittedName>
</protein>
<gene>
    <name evidence="5" type="ORF">ATK86_3783</name>
</gene>
<dbReference type="PROSITE" id="PS50893">
    <property type="entry name" value="ABC_TRANSPORTER_2"/>
    <property type="match status" value="1"/>
</dbReference>
<evidence type="ECO:0000313" key="5">
    <source>
        <dbReference type="EMBL" id="PKV79390.1"/>
    </source>
</evidence>
<dbReference type="InterPro" id="IPR003593">
    <property type="entry name" value="AAA+_ATPase"/>
</dbReference>